<dbReference type="Pfam" id="PF25794">
    <property type="entry name" value="SACS"/>
    <property type="match status" value="2"/>
</dbReference>
<dbReference type="InterPro" id="IPR036890">
    <property type="entry name" value="HATPase_C_sf"/>
</dbReference>
<name>A0A9P5NIH8_GYMJU</name>
<dbReference type="EMBL" id="JADNYJ010000085">
    <property type="protein sequence ID" value="KAF8888407.1"/>
    <property type="molecule type" value="Genomic_DNA"/>
</dbReference>
<feature type="domain" description="Sacsin/Nov" evidence="1">
    <location>
        <begin position="1222"/>
        <end position="1456"/>
    </location>
</feature>
<dbReference type="Proteomes" id="UP000724874">
    <property type="component" value="Unassembled WGS sequence"/>
</dbReference>
<dbReference type="NCBIfam" id="NF047352">
    <property type="entry name" value="P_loop_sacsin"/>
    <property type="match status" value="1"/>
</dbReference>
<evidence type="ECO:0000313" key="2">
    <source>
        <dbReference type="EMBL" id="KAF8888407.1"/>
    </source>
</evidence>
<feature type="domain" description="Sacsin/Nov" evidence="1">
    <location>
        <begin position="14"/>
        <end position="209"/>
    </location>
</feature>
<dbReference type="GO" id="GO:0030544">
    <property type="term" value="F:Hsp70 protein binding"/>
    <property type="evidence" value="ECO:0007669"/>
    <property type="project" value="TreeGrafter"/>
</dbReference>
<feature type="non-terminal residue" evidence="2">
    <location>
        <position position="1"/>
    </location>
</feature>
<protein>
    <recommendedName>
        <fullName evidence="1">Sacsin/Nov domain-containing protein</fullName>
    </recommendedName>
</protein>
<comment type="caution">
    <text evidence="2">The sequence shown here is derived from an EMBL/GenBank/DDBJ whole genome shotgun (WGS) entry which is preliminary data.</text>
</comment>
<dbReference type="OrthoDB" id="1262810at2759"/>
<evidence type="ECO:0000259" key="1">
    <source>
        <dbReference type="Pfam" id="PF25794"/>
    </source>
</evidence>
<accession>A0A9P5NIH8</accession>
<organism evidence="2 3">
    <name type="scientific">Gymnopilus junonius</name>
    <name type="common">Spectacular rustgill mushroom</name>
    <name type="synonym">Gymnopilus spectabilis subsp. junonius</name>
    <dbReference type="NCBI Taxonomy" id="109634"/>
    <lineage>
        <taxon>Eukaryota</taxon>
        <taxon>Fungi</taxon>
        <taxon>Dikarya</taxon>
        <taxon>Basidiomycota</taxon>
        <taxon>Agaricomycotina</taxon>
        <taxon>Agaricomycetes</taxon>
        <taxon>Agaricomycetidae</taxon>
        <taxon>Agaricales</taxon>
        <taxon>Agaricineae</taxon>
        <taxon>Hymenogastraceae</taxon>
        <taxon>Gymnopilus</taxon>
    </lineage>
</organism>
<keyword evidence="3" id="KW-1185">Reference proteome</keyword>
<proteinExistence type="predicted"/>
<evidence type="ECO:0000313" key="3">
    <source>
        <dbReference type="Proteomes" id="UP000724874"/>
    </source>
</evidence>
<gene>
    <name evidence="2" type="ORF">CPB84DRAFT_1786293</name>
</gene>
<dbReference type="InterPro" id="IPR058210">
    <property type="entry name" value="SACS/Nov_dom"/>
</dbReference>
<dbReference type="InterPro" id="IPR052972">
    <property type="entry name" value="Sacsin_chaperone_reg"/>
</dbReference>
<reference evidence="2" key="1">
    <citation type="submission" date="2020-11" db="EMBL/GenBank/DDBJ databases">
        <authorList>
            <consortium name="DOE Joint Genome Institute"/>
            <person name="Ahrendt S."/>
            <person name="Riley R."/>
            <person name="Andreopoulos W."/>
            <person name="LaButti K."/>
            <person name="Pangilinan J."/>
            <person name="Ruiz-duenas F.J."/>
            <person name="Barrasa J.M."/>
            <person name="Sanchez-Garcia M."/>
            <person name="Camarero S."/>
            <person name="Miyauchi S."/>
            <person name="Serrano A."/>
            <person name="Linde D."/>
            <person name="Babiker R."/>
            <person name="Drula E."/>
            <person name="Ayuso-Fernandez I."/>
            <person name="Pacheco R."/>
            <person name="Padilla G."/>
            <person name="Ferreira P."/>
            <person name="Barriuso J."/>
            <person name="Kellner H."/>
            <person name="Castanera R."/>
            <person name="Alfaro M."/>
            <person name="Ramirez L."/>
            <person name="Pisabarro A.G."/>
            <person name="Kuo A."/>
            <person name="Tritt A."/>
            <person name="Lipzen A."/>
            <person name="He G."/>
            <person name="Yan M."/>
            <person name="Ng V."/>
            <person name="Cullen D."/>
            <person name="Martin F."/>
            <person name="Rosso M.-N."/>
            <person name="Henrissat B."/>
            <person name="Hibbett D."/>
            <person name="Martinez A.T."/>
            <person name="Grigoriev I.V."/>
        </authorList>
    </citation>
    <scope>NUCLEOTIDE SEQUENCE</scope>
    <source>
        <strain evidence="2">AH 44721</strain>
    </source>
</reference>
<dbReference type="SUPFAM" id="SSF55874">
    <property type="entry name" value="ATPase domain of HSP90 chaperone/DNA topoisomerase II/histidine kinase"/>
    <property type="match status" value="2"/>
</dbReference>
<sequence>MKEAFGQTTSQLGALRAILDAYPFSVGILREQLQNAEDAGASKQILVNDRRTHPSEPAFLAFNDAQFSQRDWDALQHAYESSKSDDSTKIGKYGVGFRSVFHMTDCPQILSGNFLAMFDPLQDFTGSLGFKKDLQFISSRYQDQLAPFQWFRNLLQDDNFSGTSKIRLKTVHPNDVSKLFRDFINEELGISLLFLQNIKHLEIHDVNEQGISTCLATLSISRSETTSHENGSKTYTAIVTTTIGSVVQDKHWSILHCPFDRDHAIQLLSPQDLPDNPASILKEHKLLPDIGLAIPLDPTPAERTSGRLFTYLPLPLPTGFCVHIHALFALTQSRQHLRNTREIGVVDGSSHQILTGWNRLLFDYFIPQAWNRLLDILANSTGTTDIFKAWPPEQRSPATSGESIYWEFLPKNLLKSIMSSKSAVWPVYQRQPSDTEYRALEELIAAEPNISKDILGALTSMGLRLTCPPAYICRLIKDAADKRFAVLTPQTAHAALLNHLDLLRAASKENVSAILQYLLSTQKLLYIIGLPIISTKKDALTTHTLLTRLEHDVFGSCDDAAIALQSLHIMPNDLNVETLGVPRIVEYLTLYPNRMGLDLYLDKTDARVIKWLSVFWIWMKDYAHRNELLGKIKDLYLLPSSRGLRKAEVALFRARGEHPNYVAGLSALNLPFLDADLTTAAQDVLASFGLLRSISNIHEVLNTLPVSSFSGLGDPKPLSRDTCVSVLRHISTHAHRSCILHGAFSKEQIQRLKNLPIYPMASFPPGNNPALVVEYTAVSDGVILKSIANPPFLPTVSNVAFIQISSVAPAILEYLDPSSGSPLSDVDILELTVSSFATQPEHVHAAVLTYIVRNRHKIPPYILEAVQNAEFVVAKDGVRRRPGNFIDPDSKLASLYDHSAEHQIKVETDAERGVLRSLQALQFLQHTLSATLAQDLVNLISADPLSQKSVNLARSLWSLVTIERLDCSTLKIAPDQRCLPTDQGLRGPAECRDPTRTSPHLFDRVLAVLEPFNVLGWNQTLPTTVLIKQLDAILDTQDIFQTVLDIVRHLSNRHDCSDDDFENRKWVPTTDQRLAETRNAVFQAPVMESGFHQMKDFLRLLGCSDKPSYEAIVLKLNKLRELPASLNTVNTALALLRSLPSELDDAQRDRLLLPDEAGSFQSFSAVHFNDIGEHARLVPLQNSFIAHPLLDDALAKKLGVGRLGLEYNDIAVPGLDMGEKPVTTVRKTISEYNEKQFATEFLANAADANATEFALMVNKFHPGSQDELRALSPTMATFCTSDSLVVYNNSTFSEADLMGILRTSIGGKREKHSTIGQFGLGALTMFHFTEMAILVSNDSVLFLNPSKEHLPITGRASLLLPLNRVRQYYPSHLASIDGLFGFSISSREPYNRTLFVLPLRNASHVEGYSDVISHREWSASEVENEILGHFSLSASNCLLFTQITKISGYMRDAHGNELVPWSFTASRSLVQTEADTGYSITDLSITNNVGSMCTWRTVHAKVPEERIPQEILKPLHAHHRPRLPSAVGLAAMLGNTSVRTSPLFFSTLPLDIPTSLPVHVMASFLLSSDRRHIRLDQKKTPESNFNEWLLTHFDDNKPWWPGQLHRSDDRYSRLVIDAFYSTHLMTSSRPIFRNLFNPTISLTPQNVVLSREEPTSVHSILSVLQSRRVTRLSSGPYRLAKETSQIAVVNPAFLKSEILGGDVSVISEFDSDAVEDIITYLLDQGKDATNLVGLPILPLEDGSFGTLQPRSASETYFAWTPRKRDLQHNFPPGRFVHPKLKHKDLLKLDLNV</sequence>
<dbReference type="PANTHER" id="PTHR15600:SF42">
    <property type="entry name" value="SACSIN"/>
    <property type="match status" value="1"/>
</dbReference>
<dbReference type="PANTHER" id="PTHR15600">
    <property type="entry name" value="SACSIN"/>
    <property type="match status" value="1"/>
</dbReference>